<feature type="compositionally biased region" description="Polar residues" evidence="1">
    <location>
        <begin position="281"/>
        <end position="292"/>
    </location>
</feature>
<feature type="region of interest" description="Disordered" evidence="1">
    <location>
        <begin position="424"/>
        <end position="449"/>
    </location>
</feature>
<feature type="region of interest" description="Disordered" evidence="1">
    <location>
        <begin position="980"/>
        <end position="1009"/>
    </location>
</feature>
<evidence type="ECO:0000313" key="3">
    <source>
        <dbReference type="Proteomes" id="UP000815325"/>
    </source>
</evidence>
<reference evidence="2" key="1">
    <citation type="submission" date="2017-08" db="EMBL/GenBank/DDBJ databases">
        <authorList>
            <person name="Polle J.E."/>
            <person name="Barry K."/>
            <person name="Cushman J."/>
            <person name="Schmutz J."/>
            <person name="Tran D."/>
            <person name="Hathwaick L.T."/>
            <person name="Yim W.C."/>
            <person name="Jenkins J."/>
            <person name="Mckie-Krisberg Z.M."/>
            <person name="Prochnik S."/>
            <person name="Lindquist E."/>
            <person name="Dockter R.B."/>
            <person name="Adam C."/>
            <person name="Molina H."/>
            <person name="Bunkerborg J."/>
            <person name="Jin E."/>
            <person name="Buchheim M."/>
            <person name="Magnuson J."/>
        </authorList>
    </citation>
    <scope>NUCLEOTIDE SEQUENCE</scope>
    <source>
        <strain evidence="2">CCAP 19/18</strain>
    </source>
</reference>
<feature type="region of interest" description="Disordered" evidence="1">
    <location>
        <begin position="675"/>
        <end position="853"/>
    </location>
</feature>
<dbReference type="Proteomes" id="UP000815325">
    <property type="component" value="Unassembled WGS sequence"/>
</dbReference>
<feature type="region of interest" description="Disordered" evidence="1">
    <location>
        <begin position="22"/>
        <end position="92"/>
    </location>
</feature>
<feature type="region of interest" description="Disordered" evidence="1">
    <location>
        <begin position="189"/>
        <end position="387"/>
    </location>
</feature>
<protein>
    <submittedName>
        <fullName evidence="2">Uncharacterized protein</fullName>
    </submittedName>
</protein>
<evidence type="ECO:0000313" key="2">
    <source>
        <dbReference type="EMBL" id="KAF5833826.1"/>
    </source>
</evidence>
<feature type="compositionally biased region" description="Pro residues" evidence="1">
    <location>
        <begin position="840"/>
        <end position="851"/>
    </location>
</feature>
<feature type="compositionally biased region" description="Polar residues" evidence="1">
    <location>
        <begin position="592"/>
        <end position="601"/>
    </location>
</feature>
<feature type="compositionally biased region" description="Polar residues" evidence="1">
    <location>
        <begin position="675"/>
        <end position="684"/>
    </location>
</feature>
<feature type="compositionally biased region" description="Basic residues" evidence="1">
    <location>
        <begin position="255"/>
        <end position="277"/>
    </location>
</feature>
<dbReference type="EMBL" id="MU069789">
    <property type="protein sequence ID" value="KAF5833826.1"/>
    <property type="molecule type" value="Genomic_DNA"/>
</dbReference>
<feature type="compositionally biased region" description="Basic residues" evidence="1">
    <location>
        <begin position="200"/>
        <end position="210"/>
    </location>
</feature>
<feature type="compositionally biased region" description="Low complexity" evidence="1">
    <location>
        <begin position="726"/>
        <end position="736"/>
    </location>
</feature>
<feature type="region of interest" description="Disordered" evidence="1">
    <location>
        <begin position="107"/>
        <end position="176"/>
    </location>
</feature>
<feature type="region of interest" description="Disordered" evidence="1">
    <location>
        <begin position="562"/>
        <end position="631"/>
    </location>
</feature>
<name>A0ABQ7GGU3_DUNSA</name>
<feature type="compositionally biased region" description="Low complexity" evidence="1">
    <location>
        <begin position="324"/>
        <end position="337"/>
    </location>
</feature>
<feature type="compositionally biased region" description="Low complexity" evidence="1">
    <location>
        <begin position="818"/>
        <end position="827"/>
    </location>
</feature>
<comment type="caution">
    <text evidence="2">The sequence shown here is derived from an EMBL/GenBank/DDBJ whole genome shotgun (WGS) entry which is preliminary data.</text>
</comment>
<proteinExistence type="predicted"/>
<sequence>MSAKEGKNKLRDSLDRARQLFSTPALWRQKAFPSDSIPEPALPNLASGGSTSVQSSRPKSMTALSVSPRAASTTAAPDPTLGRISGTPGGTQATAVVHLHPFNSARSTTAVHGPLSGPLSGDSEALPPLTPQHSGPLTKALPALPARGSLAMSTRPEQSHSPVFSASSPSSAADKLGAHDEDYSHLSLQQLQPTQPHTPHTQRARSRSTPRLRASLDAALSHHPPHPPFHQHHIPPRPPRHPLLSPAKDHQPHQQQHHHYYHHHHHFNIHDHQHYHHQQQNFSSPIVSSSSAGLLRKQHARRSMDHGWLQEDSDPGTPHSEQQSGSTPIATPSSTSPLRKLQSHRSVDLRRPLEDSDPDTPHCGRQSGSTPITTPSSTGPLRKLQPRRSMEYRWPQEADHSPSLFELEHRALKELEELCKLRESRQPEQHDDPALRPASPTLYAPEEDSSLRIPKLRLPPFKTVESSGRSYAQKRRSSCLSLYGTDDEELSAQVPHLSRASTRCRLGAEASAGSGSNHDLDAPPQDFLASSLYRLTAHHPSLPSPPEKPAHLQAQVQGLQPLEGQTGLPPLSHASNPRPPLQQQQQQQCPQTFHSTVASTPPNGPYTATPPGTNTPLRPTPRRTGSVGNIPCGRMSMDATHHRITSAYGTHYDGITPAADMAGALPQVFPVALRSSTGDGSTAPATEPCIPNRATRVSLEPRMADSSGGGSFGSQGSHHHHHQQQHQHQQQQQHGSTFCQHPHPHPPPPQQEHTTSLGASPAKVAHSPTASPTTPHDALSSFGIRPQDEQPPGHTALAHFSQSPPQAYAPHPPPQPLPLLQLPNAEQPRPPNVFGEKCMPPGPRPHPPTSPSPSLLVISPELVCQEGDGLHAPELPSPSDWSKMAAQAADRRHKVSIDKGGRGHPRVSETNPIAFDDEAARGAEADYRAAAGHAHECIQGLSSAGASDPKASTHFLDAVHDLQAHRPYFVSPVRRREVVSRAPFKEDSPPPDDSEHADREQQAAGPQDWTLQNSIFANRGFDSPEVLGQQFAKDWLRLASKPRLRKIVLRLLPAGATEADLEQELAKVRDVFATHQMVTRAAFLYYSCLGVSVGLDSMMVLHLPDFHAFTRDCNIADPKAPGAKPTELETAFIAANFDEGTEVTELKRRCAVDGILRFEFMELLIRVSISKFLVPKGAAQLSEAVSKLFKEHLIPHLPEATQTPADRFRHRFYTQEVEAELLQYWDLLRAVFKVYKAKDHTKLFWPDHWLALLADLNLLGPHTGVSKTGFPGFHVHVFDPGVSKA</sequence>
<feature type="compositionally biased region" description="Basic and acidic residues" evidence="1">
    <location>
        <begin position="424"/>
        <end position="434"/>
    </location>
</feature>
<gene>
    <name evidence="2" type="ORF">DUNSADRAFT_9735</name>
</gene>
<feature type="compositionally biased region" description="Polar residues" evidence="1">
    <location>
        <begin position="47"/>
        <end position="75"/>
    </location>
</feature>
<feature type="compositionally biased region" description="Low complexity" evidence="1">
    <location>
        <begin position="159"/>
        <end position="173"/>
    </location>
</feature>
<feature type="compositionally biased region" description="Basic residues" evidence="1">
    <location>
        <begin position="223"/>
        <end position="240"/>
    </location>
</feature>
<organism evidence="2 3">
    <name type="scientific">Dunaliella salina</name>
    <name type="common">Green alga</name>
    <name type="synonym">Protococcus salinus</name>
    <dbReference type="NCBI Taxonomy" id="3046"/>
    <lineage>
        <taxon>Eukaryota</taxon>
        <taxon>Viridiplantae</taxon>
        <taxon>Chlorophyta</taxon>
        <taxon>core chlorophytes</taxon>
        <taxon>Chlorophyceae</taxon>
        <taxon>CS clade</taxon>
        <taxon>Chlamydomonadales</taxon>
        <taxon>Dunaliellaceae</taxon>
        <taxon>Dunaliella</taxon>
    </lineage>
</organism>
<keyword evidence="3" id="KW-1185">Reference proteome</keyword>
<evidence type="ECO:0000256" key="1">
    <source>
        <dbReference type="SAM" id="MobiDB-lite"/>
    </source>
</evidence>
<accession>A0ABQ7GGU3</accession>
<feature type="compositionally biased region" description="Low complexity" evidence="1">
    <location>
        <begin position="581"/>
        <end position="591"/>
    </location>
</feature>
<feature type="compositionally biased region" description="Basic and acidic residues" evidence="1">
    <location>
        <begin position="345"/>
        <end position="362"/>
    </location>
</feature>
<feature type="compositionally biased region" description="Basic and acidic residues" evidence="1">
    <location>
        <begin position="980"/>
        <end position="1001"/>
    </location>
</feature>
<feature type="compositionally biased region" description="Low complexity" evidence="1">
    <location>
        <begin position="367"/>
        <end position="380"/>
    </location>
</feature>
<feature type="compositionally biased region" description="Low complexity" evidence="1">
    <location>
        <begin position="189"/>
        <end position="199"/>
    </location>
</feature>